<keyword evidence="4" id="KW-1185">Reference proteome</keyword>
<feature type="region of interest" description="Disordered" evidence="1">
    <location>
        <begin position="1"/>
        <end position="55"/>
    </location>
</feature>
<dbReference type="EMBL" id="CP102453">
    <property type="protein sequence ID" value="UUX33093.1"/>
    <property type="molecule type" value="Genomic_DNA"/>
</dbReference>
<dbReference type="Pfam" id="PF06570">
    <property type="entry name" value="DUF1129"/>
    <property type="match status" value="1"/>
</dbReference>
<evidence type="ECO:0000256" key="2">
    <source>
        <dbReference type="SAM" id="Phobius"/>
    </source>
</evidence>
<dbReference type="RefSeq" id="WP_313792595.1">
    <property type="nucleotide sequence ID" value="NZ_CP102453.1"/>
</dbReference>
<feature type="transmembrane region" description="Helical" evidence="2">
    <location>
        <begin position="182"/>
        <end position="204"/>
    </location>
</feature>
<organism evidence="3 4">
    <name type="scientific">Fundicoccus culcitae</name>
    <dbReference type="NCBI Taxonomy" id="2969821"/>
    <lineage>
        <taxon>Bacteria</taxon>
        <taxon>Bacillati</taxon>
        <taxon>Bacillota</taxon>
        <taxon>Bacilli</taxon>
        <taxon>Lactobacillales</taxon>
        <taxon>Aerococcaceae</taxon>
        <taxon>Fundicoccus</taxon>
    </lineage>
</organism>
<accession>A0ABY5P3Q7</accession>
<feature type="compositionally biased region" description="Polar residues" evidence="1">
    <location>
        <begin position="33"/>
        <end position="55"/>
    </location>
</feature>
<keyword evidence="2" id="KW-0812">Transmembrane</keyword>
<keyword evidence="2" id="KW-1133">Transmembrane helix</keyword>
<protein>
    <submittedName>
        <fullName evidence="3">DUF1129 domain-containing protein</fullName>
    </submittedName>
</protein>
<dbReference type="Proteomes" id="UP001315967">
    <property type="component" value="Chromosome"/>
</dbReference>
<evidence type="ECO:0000313" key="3">
    <source>
        <dbReference type="EMBL" id="UUX33093.1"/>
    </source>
</evidence>
<gene>
    <name evidence="3" type="ORF">NRE15_09245</name>
</gene>
<keyword evidence="2" id="KW-0472">Membrane</keyword>
<dbReference type="InterPro" id="IPR009214">
    <property type="entry name" value="DUF1129"/>
</dbReference>
<sequence>MSEEKNTTPQTDEVVETLEREESTETTETTTENNLNKQGSTNKETEKPQSLSEQMSSDDYVIYGVTPEVFNQLTKKNQQFIIAVDRQLQQTDIAPSALAAVYLEIAETLIQGQSTGQTAKHLYGTPTEAVAVIKEQKFPTQDQLEPVRSPDWQIALDGSLILGSIYVALTGFSLINNATEEVTYQGMGIITVIVNYIMAGLAMLQTSKVLPNPDAPKGKKGYFKYFGVATLSMVAWILSVVLTSTFIPPSINIPVPGEWLLGIGLATFALRFYLKRKLNIQGGIF</sequence>
<feature type="transmembrane region" description="Helical" evidence="2">
    <location>
        <begin position="225"/>
        <end position="247"/>
    </location>
</feature>
<name>A0ABY5P3Q7_9LACT</name>
<evidence type="ECO:0000313" key="4">
    <source>
        <dbReference type="Proteomes" id="UP001315967"/>
    </source>
</evidence>
<evidence type="ECO:0000256" key="1">
    <source>
        <dbReference type="SAM" id="MobiDB-lite"/>
    </source>
</evidence>
<feature type="transmembrane region" description="Helical" evidence="2">
    <location>
        <begin position="259"/>
        <end position="274"/>
    </location>
</feature>
<proteinExistence type="predicted"/>
<reference evidence="3 4" key="1">
    <citation type="submission" date="2022-08" db="EMBL/GenBank/DDBJ databases">
        <title>Aerococcaceae sp. nov isolated from spoiled eye mask.</title>
        <authorList>
            <person name="Zhou G."/>
            <person name="Xie X.-B."/>
            <person name="Shi Q.-S."/>
            <person name="Wang Y.-S."/>
            <person name="Wen X."/>
            <person name="Peng H."/>
            <person name="Yang X.-J."/>
            <person name="Tao H.-B."/>
            <person name="Huang X.-M."/>
        </authorList>
    </citation>
    <scope>NUCLEOTIDE SEQUENCE [LARGE SCALE GENOMIC DNA]</scope>
    <source>
        <strain evidence="4">DM20194951</strain>
    </source>
</reference>